<evidence type="ECO:0000313" key="2">
    <source>
        <dbReference type="Proteomes" id="UP000310334"/>
    </source>
</evidence>
<dbReference type="Proteomes" id="UP000310334">
    <property type="component" value="Unassembled WGS sequence"/>
</dbReference>
<sequence>MKKSNLCNFELDLGYYNDFLIINKEYGEVIKSIVFPEKLFEKKFFGEKISIILCISLNIQKEDLAGLKKNILS</sequence>
<protein>
    <submittedName>
        <fullName evidence="1">Uncharacterized protein</fullName>
    </submittedName>
</protein>
<reference evidence="1 2" key="1">
    <citation type="submission" date="2019-04" db="EMBL/GenBank/DDBJ databases">
        <title>Bacillus sediminilitoris sp. nov., isolated from a tidal flat sediment on the East China Sea.</title>
        <authorList>
            <person name="Wei Y."/>
            <person name="Mao H."/>
            <person name="Fang J."/>
        </authorList>
    </citation>
    <scope>NUCLEOTIDE SEQUENCE [LARGE SCALE GENOMIC DNA]</scope>
    <source>
        <strain evidence="1 2">DSL-17</strain>
    </source>
</reference>
<accession>A0A4S4BW93</accession>
<keyword evidence="2" id="KW-1185">Reference proteome</keyword>
<proteinExistence type="predicted"/>
<evidence type="ECO:0000313" key="1">
    <source>
        <dbReference type="EMBL" id="THF78880.1"/>
    </source>
</evidence>
<dbReference type="RefSeq" id="WP_136354987.1">
    <property type="nucleotide sequence ID" value="NZ_CP046266.1"/>
</dbReference>
<gene>
    <name evidence="1" type="ORF">E6W99_14200</name>
</gene>
<comment type="caution">
    <text evidence="1">The sequence shown here is derived from an EMBL/GenBank/DDBJ whole genome shotgun (WGS) entry which is preliminary data.</text>
</comment>
<dbReference type="EMBL" id="SSNT01000010">
    <property type="protein sequence ID" value="THF78880.1"/>
    <property type="molecule type" value="Genomic_DNA"/>
</dbReference>
<dbReference type="AlphaFoldDB" id="A0A4S4BW93"/>
<name>A0A4S4BW93_9BACI</name>
<organism evidence="1 2">
    <name type="scientific">Metabacillus sediminilitoris</name>
    <dbReference type="NCBI Taxonomy" id="2567941"/>
    <lineage>
        <taxon>Bacteria</taxon>
        <taxon>Bacillati</taxon>
        <taxon>Bacillota</taxon>
        <taxon>Bacilli</taxon>
        <taxon>Bacillales</taxon>
        <taxon>Bacillaceae</taxon>
        <taxon>Metabacillus</taxon>
    </lineage>
</organism>